<evidence type="ECO:0000313" key="13">
    <source>
        <dbReference type="Proteomes" id="UP001497472"/>
    </source>
</evidence>
<evidence type="ECO:0000256" key="3">
    <source>
        <dbReference type="ARBA" id="ARBA00018191"/>
    </source>
</evidence>
<comment type="similarity">
    <text evidence="2">Belongs to the complex I NDUFA11 subunit family.</text>
</comment>
<evidence type="ECO:0000256" key="8">
    <source>
        <dbReference type="ARBA" id="ARBA00023136"/>
    </source>
</evidence>
<feature type="transmembrane region" description="Helical" evidence="11">
    <location>
        <begin position="27"/>
        <end position="44"/>
    </location>
</feature>
<evidence type="ECO:0000256" key="4">
    <source>
        <dbReference type="ARBA" id="ARBA00022692"/>
    </source>
</evidence>
<name>A0AAV1JLK8_9NEOP</name>
<keyword evidence="13" id="KW-1185">Reference proteome</keyword>
<reference evidence="12 13" key="1">
    <citation type="submission" date="2023-11" db="EMBL/GenBank/DDBJ databases">
        <authorList>
            <person name="Okamura Y."/>
        </authorList>
    </citation>
    <scope>NUCLEOTIDE SEQUENCE [LARGE SCALE GENOMIC DNA]</scope>
</reference>
<dbReference type="GO" id="GO:0045271">
    <property type="term" value="C:respiratory chain complex I"/>
    <property type="evidence" value="ECO:0007669"/>
    <property type="project" value="InterPro"/>
</dbReference>
<dbReference type="InterPro" id="IPR039205">
    <property type="entry name" value="NDUFA11"/>
</dbReference>
<organism evidence="12 13">
    <name type="scientific">Leptosia nina</name>
    <dbReference type="NCBI Taxonomy" id="320188"/>
    <lineage>
        <taxon>Eukaryota</taxon>
        <taxon>Metazoa</taxon>
        <taxon>Ecdysozoa</taxon>
        <taxon>Arthropoda</taxon>
        <taxon>Hexapoda</taxon>
        <taxon>Insecta</taxon>
        <taxon>Pterygota</taxon>
        <taxon>Neoptera</taxon>
        <taxon>Endopterygota</taxon>
        <taxon>Lepidoptera</taxon>
        <taxon>Glossata</taxon>
        <taxon>Ditrysia</taxon>
        <taxon>Papilionoidea</taxon>
        <taxon>Pieridae</taxon>
        <taxon>Pierinae</taxon>
        <taxon>Leptosia</taxon>
    </lineage>
</organism>
<evidence type="ECO:0000256" key="6">
    <source>
        <dbReference type="ARBA" id="ARBA00022989"/>
    </source>
</evidence>
<dbReference type="Proteomes" id="UP001497472">
    <property type="component" value="Unassembled WGS sequence"/>
</dbReference>
<dbReference type="PANTHER" id="PTHR21382">
    <property type="entry name" value="NADH-UBIQUINONE OXIDOREDUCTASE SUBUNIT"/>
    <property type="match status" value="1"/>
</dbReference>
<dbReference type="EMBL" id="CAVLEF010000081">
    <property type="protein sequence ID" value="CAK1550240.1"/>
    <property type="molecule type" value="Genomic_DNA"/>
</dbReference>
<evidence type="ECO:0000313" key="12">
    <source>
        <dbReference type="EMBL" id="CAK1550240.1"/>
    </source>
</evidence>
<accession>A0AAV1JLK8</accession>
<evidence type="ECO:0000256" key="10">
    <source>
        <dbReference type="ARBA" id="ARBA00031497"/>
    </source>
</evidence>
<keyword evidence="6 11" id="KW-1133">Transmembrane helix</keyword>
<evidence type="ECO:0000256" key="9">
    <source>
        <dbReference type="ARBA" id="ARBA00030608"/>
    </source>
</evidence>
<evidence type="ECO:0000256" key="7">
    <source>
        <dbReference type="ARBA" id="ARBA00023128"/>
    </source>
</evidence>
<dbReference type="PANTHER" id="PTHR21382:SF1">
    <property type="entry name" value="NADH DEHYDROGENASE [UBIQUINONE] 1 ALPHA SUBCOMPLEX SUBUNIT 11"/>
    <property type="match status" value="1"/>
</dbReference>
<gene>
    <name evidence="12" type="ORF">LNINA_LOCUS9477</name>
</gene>
<comment type="subcellular location">
    <subcellularLocation>
        <location evidence="1">Mitochondrion inner membrane</location>
        <topology evidence="1">Multi-pass membrane protein</topology>
        <orientation evidence="1">Matrix side</orientation>
    </subcellularLocation>
</comment>
<keyword evidence="7" id="KW-0496">Mitochondrion</keyword>
<comment type="caution">
    <text evidence="12">The sequence shown here is derived from an EMBL/GenBank/DDBJ whole genome shotgun (WGS) entry which is preliminary data.</text>
</comment>
<keyword evidence="5" id="KW-0999">Mitochondrion inner membrane</keyword>
<keyword evidence="8 11" id="KW-0472">Membrane</keyword>
<feature type="transmembrane region" description="Helical" evidence="11">
    <location>
        <begin position="56"/>
        <end position="76"/>
    </location>
</feature>
<evidence type="ECO:0000256" key="5">
    <source>
        <dbReference type="ARBA" id="ARBA00022792"/>
    </source>
</evidence>
<protein>
    <recommendedName>
        <fullName evidence="3">NADH dehydrogenase [ubiquinone] 1 alpha subcomplex subunit 11</fullName>
    </recommendedName>
    <alternativeName>
        <fullName evidence="9">Complex I-B14.7</fullName>
    </alternativeName>
    <alternativeName>
        <fullName evidence="10">NADH-ubiquinone oxidoreductase subunit B14.7</fullName>
    </alternativeName>
</protein>
<dbReference type="AlphaFoldDB" id="A0AAV1JLK8"/>
<dbReference type="GO" id="GO:0006120">
    <property type="term" value="P:mitochondrial electron transport, NADH to ubiquinone"/>
    <property type="evidence" value="ECO:0007669"/>
    <property type="project" value="InterPro"/>
</dbReference>
<sequence length="168" mass="18413">MSLLTYKYYDTPEGEDIFKKTFVTSKYAILASIPPAIFDVLLYSHPKGFFNTALRFGTYLGPAVGMATAFTLTANISQNIRRKNDEINYCLGGAAAGAVFATLRKQPIIAVPAAIFLAVAGLVKKTSVDSGVPIFPYIQMGKESINSVRRDFTISKDVEELKTWTKGQ</sequence>
<proteinExistence type="inferred from homology"/>
<dbReference type="GO" id="GO:0005743">
    <property type="term" value="C:mitochondrial inner membrane"/>
    <property type="evidence" value="ECO:0007669"/>
    <property type="project" value="UniProtKB-SubCell"/>
</dbReference>
<evidence type="ECO:0000256" key="2">
    <source>
        <dbReference type="ARBA" id="ARBA00008699"/>
    </source>
</evidence>
<evidence type="ECO:0000256" key="11">
    <source>
        <dbReference type="SAM" id="Phobius"/>
    </source>
</evidence>
<keyword evidence="4 11" id="KW-0812">Transmembrane</keyword>
<evidence type="ECO:0000256" key="1">
    <source>
        <dbReference type="ARBA" id="ARBA00004292"/>
    </source>
</evidence>